<name>A0A6J6Q2W0_9ZZZZ</name>
<evidence type="ECO:0000256" key="1">
    <source>
        <dbReference type="ARBA" id="ARBA00022741"/>
    </source>
</evidence>
<feature type="region of interest" description="Disordered" evidence="3">
    <location>
        <begin position="1"/>
        <end position="33"/>
    </location>
</feature>
<keyword evidence="2" id="KW-0342">GTP-binding</keyword>
<reference evidence="7" key="1">
    <citation type="submission" date="2020-05" db="EMBL/GenBank/DDBJ databases">
        <authorList>
            <person name="Chiriac C."/>
            <person name="Salcher M."/>
            <person name="Ghai R."/>
            <person name="Kavagutti S V."/>
        </authorList>
    </citation>
    <scope>NUCLEOTIDE SEQUENCE</scope>
</reference>
<dbReference type="InterPro" id="IPR027417">
    <property type="entry name" value="P-loop_NTPase"/>
</dbReference>
<evidence type="ECO:0000313" key="6">
    <source>
        <dbReference type="EMBL" id="CAB4666085.1"/>
    </source>
</evidence>
<feature type="compositionally biased region" description="Basic and acidic residues" evidence="3">
    <location>
        <begin position="1"/>
        <end position="12"/>
    </location>
</feature>
<proteinExistence type="inferred from homology"/>
<evidence type="ECO:0000313" key="8">
    <source>
        <dbReference type="EMBL" id="CAB4840960.1"/>
    </source>
</evidence>
<dbReference type="CDD" id="cd01854">
    <property type="entry name" value="YjeQ_EngC"/>
    <property type="match status" value="1"/>
</dbReference>
<protein>
    <submittedName>
        <fullName evidence="7">Unannotated protein</fullName>
    </submittedName>
</protein>
<dbReference type="EMBL" id="CAFBRC010000098">
    <property type="protein sequence ID" value="CAB5077482.1"/>
    <property type="molecule type" value="Genomic_DNA"/>
</dbReference>
<dbReference type="Gene3D" id="3.40.50.300">
    <property type="entry name" value="P-loop containing nucleotide triphosphate hydrolases"/>
    <property type="match status" value="1"/>
</dbReference>
<dbReference type="InterPro" id="IPR010914">
    <property type="entry name" value="RsgA_GTPase_dom"/>
</dbReference>
<dbReference type="Pfam" id="PF03193">
    <property type="entry name" value="RsgA_GTPase"/>
    <property type="match status" value="1"/>
</dbReference>
<gene>
    <name evidence="6" type="ORF">UFOPK2342_00137</name>
    <name evidence="7" type="ORF">UFOPK2423_01401</name>
    <name evidence="8" type="ORF">UFOPK3266_00273</name>
    <name evidence="9" type="ORF">UFOPK4367_01251</name>
</gene>
<dbReference type="PANTHER" id="PTHR32120:SF11">
    <property type="entry name" value="SMALL RIBOSOMAL SUBUNIT BIOGENESIS GTPASE RSGA 1, MITOCHONDRIAL-RELATED"/>
    <property type="match status" value="1"/>
</dbReference>
<dbReference type="Gene3D" id="1.10.40.50">
    <property type="entry name" value="Probable gtpase engc, domain 3"/>
    <property type="match status" value="1"/>
</dbReference>
<dbReference type="PROSITE" id="PS51721">
    <property type="entry name" value="G_CP"/>
    <property type="match status" value="1"/>
</dbReference>
<evidence type="ECO:0000256" key="2">
    <source>
        <dbReference type="ARBA" id="ARBA00023134"/>
    </source>
</evidence>
<dbReference type="EMBL" id="CAEZXB010000002">
    <property type="protein sequence ID" value="CAB4666085.1"/>
    <property type="molecule type" value="Genomic_DNA"/>
</dbReference>
<dbReference type="PANTHER" id="PTHR32120">
    <property type="entry name" value="SMALL RIBOSOMAL SUBUNIT BIOGENESIS GTPASE RSGA"/>
    <property type="match status" value="1"/>
</dbReference>
<dbReference type="InterPro" id="IPR030378">
    <property type="entry name" value="G_CP_dom"/>
</dbReference>
<evidence type="ECO:0000259" key="4">
    <source>
        <dbReference type="PROSITE" id="PS50936"/>
    </source>
</evidence>
<feature type="domain" description="CP-type G" evidence="5">
    <location>
        <begin position="106"/>
        <end position="259"/>
    </location>
</feature>
<dbReference type="SUPFAM" id="SSF52540">
    <property type="entry name" value="P-loop containing nucleoside triphosphate hydrolases"/>
    <property type="match status" value="1"/>
</dbReference>
<dbReference type="EMBL" id="CAEZXN010000042">
    <property type="protein sequence ID" value="CAB4705297.1"/>
    <property type="molecule type" value="Genomic_DNA"/>
</dbReference>
<accession>A0A6J6Q2W0</accession>
<feature type="domain" description="EngC GTPase" evidence="4">
    <location>
        <begin position="115"/>
        <end position="257"/>
    </location>
</feature>
<organism evidence="7">
    <name type="scientific">freshwater metagenome</name>
    <dbReference type="NCBI Taxonomy" id="449393"/>
    <lineage>
        <taxon>unclassified sequences</taxon>
        <taxon>metagenomes</taxon>
        <taxon>ecological metagenomes</taxon>
    </lineage>
</organism>
<dbReference type="HAMAP" id="MF_01820">
    <property type="entry name" value="GTPase_RsgA"/>
    <property type="match status" value="1"/>
</dbReference>
<evidence type="ECO:0000256" key="3">
    <source>
        <dbReference type="SAM" id="MobiDB-lite"/>
    </source>
</evidence>
<keyword evidence="1" id="KW-0547">Nucleotide-binding</keyword>
<dbReference type="AlphaFoldDB" id="A0A6J6Q2W0"/>
<evidence type="ECO:0000313" key="9">
    <source>
        <dbReference type="EMBL" id="CAB5077482.1"/>
    </source>
</evidence>
<dbReference type="PROSITE" id="PS50936">
    <property type="entry name" value="ENGC_GTPASE"/>
    <property type="match status" value="1"/>
</dbReference>
<dbReference type="InterPro" id="IPR004881">
    <property type="entry name" value="Ribosome_biogen_GTPase_RsgA"/>
</dbReference>
<sequence>MARRFDEDDIRVRPPRSTRPRTKDRPTFENTTSGMVTTVDRGRFTCALANGDSVNAIKSRELGRRGVVVGDHVRLIGDSNGNSESLARIVALDERMNALRRSADDSDETERIIVANIDQLMIVTACADPEPKIGLVDRCLIAAYDAGISPVIVMTKSDLADPADFLAQYESLGVRKFILRKGSDLSELRELLKGKQSVFVGHSGVGKSTLVNALAPEANRSTGGVNAVTGRGRHTSSNALAVPVDSETWIIDTPGIRSFGLAHVDAERIIHAFPDCGAAIEGCPRGCTHDEDECALNSWAKESEGQLARVESLRRLLRSMRLD</sequence>
<dbReference type="NCBIfam" id="TIGR00157">
    <property type="entry name" value="ribosome small subunit-dependent GTPase A"/>
    <property type="match status" value="1"/>
</dbReference>
<evidence type="ECO:0000259" key="5">
    <source>
        <dbReference type="PROSITE" id="PS51721"/>
    </source>
</evidence>
<dbReference type="GO" id="GO:0003924">
    <property type="term" value="F:GTPase activity"/>
    <property type="evidence" value="ECO:0007669"/>
    <property type="project" value="InterPro"/>
</dbReference>
<dbReference type="EMBL" id="CAFBAA010000004">
    <property type="protein sequence ID" value="CAB4840960.1"/>
    <property type="molecule type" value="Genomic_DNA"/>
</dbReference>
<evidence type="ECO:0000313" key="7">
    <source>
        <dbReference type="EMBL" id="CAB4705297.1"/>
    </source>
</evidence>
<dbReference type="GO" id="GO:0005525">
    <property type="term" value="F:GTP binding"/>
    <property type="evidence" value="ECO:0007669"/>
    <property type="project" value="UniProtKB-KW"/>
</dbReference>